<sequence length="632" mass="71775">MGFSLIVNKKHFTVWAALLVFALAFLIYFLTLAPTIHLEDSAEFAASAAILGIPHPSGYPLYSLLGYLFTVIIPFGEMAWRVNLMSAFFGALACSFLFLIILQIFGLLNLRLASPAKNRWSSFFENWASHLIAFSCSLCLAFSFSFWSQSIIAEVYTLNIFLLAILIWLSLKWTAVRTQNQGNQPHNNILYLFSFIYGLSLTNHTMMILAGPIFLIYIVIAGGKKIITDYKFMLGSLLLFLIGLSVYFYLPIRSLANPPLDWGNPESWQALWEHISRKQYADFAPLASVGGKLVLAQSFFANLSKEFNLAIAVLGLAGLIITLVKKWRQGLLLLLVFLVYSLGIIFLRNYGWGLGIESTYNVYYLPCHLTLMVGLAVGLFWLVSKIIHLSNDSHIFPCLFSVTIFALALLIMPVSLFVKNYYAENQSRFYLVDHWACASLESLAPNAILISRGDGFTGDAQSFSLAYFQMVKKIRPDVLIVDDGNVFLQPPGWRLTSEYPKLDFNAQEKHLLEYFWQYAKLQHRPLYSIFPRDTENLTFRSNGFVYQVFSPETATTLPLYISGSDFMPQLNFTQLADDFLASRYYALAANLLENSHKDYTAIFLKAIDLDAEPFSNEYQSFIKHRARLNRNR</sequence>
<keyword evidence="1" id="KW-0812">Transmembrane</keyword>
<dbReference type="Pfam" id="PF11028">
    <property type="entry name" value="TMEM260-like"/>
    <property type="match status" value="1"/>
</dbReference>
<dbReference type="InterPro" id="IPR021280">
    <property type="entry name" value="TMEM260-like"/>
</dbReference>
<dbReference type="PANTHER" id="PTHR16214:SF3">
    <property type="entry name" value="TRANSMEMBRANE PROTEIN 260"/>
    <property type="match status" value="1"/>
</dbReference>
<feature type="transmembrane region" description="Helical" evidence="1">
    <location>
        <begin position="331"/>
        <end position="351"/>
    </location>
</feature>
<dbReference type="PANTHER" id="PTHR16214">
    <property type="entry name" value="TRANSMEMBRANE PROTEIN 260"/>
    <property type="match status" value="1"/>
</dbReference>
<reference evidence="2 3" key="1">
    <citation type="journal article" date="2015" name="Nature">
        <title>rRNA introns, odd ribosomes, and small enigmatic genomes across a large radiation of phyla.</title>
        <authorList>
            <person name="Brown C.T."/>
            <person name="Hug L.A."/>
            <person name="Thomas B.C."/>
            <person name="Sharon I."/>
            <person name="Castelle C.J."/>
            <person name="Singh A."/>
            <person name="Wilkins M.J."/>
            <person name="Williams K.H."/>
            <person name="Banfield J.F."/>
        </authorList>
    </citation>
    <scope>NUCLEOTIDE SEQUENCE [LARGE SCALE GENOMIC DNA]</scope>
</reference>
<keyword evidence="1" id="KW-1133">Transmembrane helix</keyword>
<comment type="caution">
    <text evidence="2">The sequence shown here is derived from an EMBL/GenBank/DDBJ whole genome shotgun (WGS) entry which is preliminary data.</text>
</comment>
<name>A0A0G1BUB5_9BACT</name>
<gene>
    <name evidence="2" type="ORF">UV02_C0035G0004</name>
</gene>
<feature type="transmembrane region" description="Helical" evidence="1">
    <location>
        <begin position="307"/>
        <end position="324"/>
    </location>
</feature>
<evidence type="ECO:0008006" key="4">
    <source>
        <dbReference type="Google" id="ProtNLM"/>
    </source>
</evidence>
<feature type="transmembrane region" description="Helical" evidence="1">
    <location>
        <begin position="363"/>
        <end position="383"/>
    </location>
</feature>
<feature type="transmembrane region" description="Helical" evidence="1">
    <location>
        <begin position="232"/>
        <end position="250"/>
    </location>
</feature>
<proteinExistence type="predicted"/>
<organism evidence="2 3">
    <name type="scientific">Candidatus Kuenenbacteria bacterium GW2011_GWA2_42_15</name>
    <dbReference type="NCBI Taxonomy" id="1618677"/>
    <lineage>
        <taxon>Bacteria</taxon>
        <taxon>Candidatus Kueneniibacteriota</taxon>
    </lineage>
</organism>
<keyword evidence="1" id="KW-0472">Membrane</keyword>
<feature type="transmembrane region" description="Helical" evidence="1">
    <location>
        <begin position="87"/>
        <end position="107"/>
    </location>
</feature>
<accession>A0A0G1BUB5</accession>
<dbReference type="AlphaFoldDB" id="A0A0G1BUB5"/>
<dbReference type="EMBL" id="LCCW01000035">
    <property type="protein sequence ID" value="KKS41003.1"/>
    <property type="molecule type" value="Genomic_DNA"/>
</dbReference>
<evidence type="ECO:0000256" key="1">
    <source>
        <dbReference type="SAM" id="Phobius"/>
    </source>
</evidence>
<protein>
    <recommendedName>
        <fullName evidence="4">DUF2723 domain-containing protein</fullName>
    </recommendedName>
</protein>
<dbReference type="Proteomes" id="UP000034516">
    <property type="component" value="Unassembled WGS sequence"/>
</dbReference>
<feature type="transmembrane region" description="Helical" evidence="1">
    <location>
        <begin position="155"/>
        <end position="175"/>
    </location>
</feature>
<evidence type="ECO:0000313" key="2">
    <source>
        <dbReference type="EMBL" id="KKS41003.1"/>
    </source>
</evidence>
<feature type="transmembrane region" description="Helical" evidence="1">
    <location>
        <begin position="127"/>
        <end position="148"/>
    </location>
</feature>
<feature type="transmembrane region" description="Helical" evidence="1">
    <location>
        <begin position="12"/>
        <end position="31"/>
    </location>
</feature>
<evidence type="ECO:0000313" key="3">
    <source>
        <dbReference type="Proteomes" id="UP000034516"/>
    </source>
</evidence>
<feature type="transmembrane region" description="Helical" evidence="1">
    <location>
        <begin position="395"/>
        <end position="418"/>
    </location>
</feature>
<feature type="transmembrane region" description="Helical" evidence="1">
    <location>
        <begin position="195"/>
        <end position="220"/>
    </location>
</feature>
<dbReference type="InterPro" id="IPR052724">
    <property type="entry name" value="GT117_domain-containing"/>
</dbReference>